<name>A0A151CF54_9BACT</name>
<gene>
    <name evidence="1" type="ORF">AS592_01930</name>
</gene>
<evidence type="ECO:0000313" key="2">
    <source>
        <dbReference type="Proteomes" id="UP000075359"/>
    </source>
</evidence>
<organism evidence="1 2">
    <name type="scientific">Sulfurovum riftiae</name>
    <dbReference type="NCBI Taxonomy" id="1630136"/>
    <lineage>
        <taxon>Bacteria</taxon>
        <taxon>Pseudomonadati</taxon>
        <taxon>Campylobacterota</taxon>
        <taxon>Epsilonproteobacteria</taxon>
        <taxon>Campylobacterales</taxon>
        <taxon>Sulfurovaceae</taxon>
        <taxon>Sulfurovum</taxon>
    </lineage>
</organism>
<keyword evidence="2" id="KW-1185">Reference proteome</keyword>
<proteinExistence type="predicted"/>
<dbReference type="Proteomes" id="UP000075359">
    <property type="component" value="Unassembled WGS sequence"/>
</dbReference>
<evidence type="ECO:0000313" key="1">
    <source>
        <dbReference type="EMBL" id="KYJ86146.1"/>
    </source>
</evidence>
<accession>A0A151CF54</accession>
<protein>
    <submittedName>
        <fullName evidence="1">Uncharacterized protein</fullName>
    </submittedName>
</protein>
<dbReference type="EMBL" id="LNKT01000045">
    <property type="protein sequence ID" value="KYJ86146.1"/>
    <property type="molecule type" value="Genomic_DNA"/>
</dbReference>
<comment type="caution">
    <text evidence="1">The sequence shown here is derived from an EMBL/GenBank/DDBJ whole genome shotgun (WGS) entry which is preliminary data.</text>
</comment>
<dbReference type="AlphaFoldDB" id="A0A151CF54"/>
<reference evidence="1 2" key="1">
    <citation type="submission" date="2015-11" db="EMBL/GenBank/DDBJ databases">
        <title>Draft genome of Sulfurovum riftiae 1812E, a member of the Epsilonproteobacteria isolated from the tube of the deep-sea hydrothermal vent tubewom Riftia pachyptila.</title>
        <authorList>
            <person name="Vetriani C."/>
            <person name="Giovannelli D."/>
        </authorList>
    </citation>
    <scope>NUCLEOTIDE SEQUENCE [LARGE SCALE GENOMIC DNA]</scope>
    <source>
        <strain evidence="1 2">1812E</strain>
    </source>
</reference>
<sequence length="76" mass="8652">MSLMVFLASGILLHYITYDESTQQSRLSGLVEVTGLPSPSLSVAFYEPRVFLYDETINPAYPQMQPINRMDFVYAK</sequence>
<dbReference type="STRING" id="1630136.AS592_01930"/>